<evidence type="ECO:0000256" key="6">
    <source>
        <dbReference type="ARBA" id="ARBA00022801"/>
    </source>
</evidence>
<reference evidence="12" key="1">
    <citation type="submission" date="2025-08" db="UniProtKB">
        <authorList>
            <consortium name="RefSeq"/>
        </authorList>
    </citation>
    <scope>IDENTIFICATION</scope>
</reference>
<feature type="domain" description="Peptidase S54 rhomboid" evidence="10">
    <location>
        <begin position="190"/>
        <end position="331"/>
    </location>
</feature>
<keyword evidence="5 9" id="KW-0812">Transmembrane</keyword>
<proteinExistence type="inferred from homology"/>
<evidence type="ECO:0000256" key="4">
    <source>
        <dbReference type="ARBA" id="ARBA00013039"/>
    </source>
</evidence>
<feature type="transmembrane region" description="Helical" evidence="9">
    <location>
        <begin position="152"/>
        <end position="169"/>
    </location>
</feature>
<keyword evidence="6" id="KW-0378">Hydrolase</keyword>
<evidence type="ECO:0000256" key="3">
    <source>
        <dbReference type="ARBA" id="ARBA00009045"/>
    </source>
</evidence>
<name>A0A6P3XT59_DINQU</name>
<dbReference type="GO" id="GO:0006465">
    <property type="term" value="P:signal peptide processing"/>
    <property type="evidence" value="ECO:0007669"/>
    <property type="project" value="TreeGrafter"/>
</dbReference>
<dbReference type="InterPro" id="IPR050925">
    <property type="entry name" value="Rhomboid_protease_S54"/>
</dbReference>
<evidence type="ECO:0000256" key="2">
    <source>
        <dbReference type="ARBA" id="ARBA00004141"/>
    </source>
</evidence>
<dbReference type="CTD" id="36281"/>
<dbReference type="EC" id="3.4.21.105" evidence="4"/>
<dbReference type="Gene3D" id="1.20.1540.10">
    <property type="entry name" value="Rhomboid-like"/>
    <property type="match status" value="1"/>
</dbReference>
<feature type="transmembrane region" description="Helical" evidence="9">
    <location>
        <begin position="317"/>
        <end position="334"/>
    </location>
</feature>
<dbReference type="FunFam" id="1.20.1540.10:FF:000012">
    <property type="entry name" value="Rhomboid family protein"/>
    <property type="match status" value="1"/>
</dbReference>
<comment type="catalytic activity">
    <reaction evidence="1">
        <text>Cleaves type-1 transmembrane domains using a catalytic dyad composed of serine and histidine that are contributed by different transmembrane domains.</text>
        <dbReference type="EC" id="3.4.21.105"/>
    </reaction>
</comment>
<dbReference type="GO" id="GO:0016020">
    <property type="term" value="C:membrane"/>
    <property type="evidence" value="ECO:0007669"/>
    <property type="project" value="UniProtKB-SubCell"/>
</dbReference>
<protein>
    <recommendedName>
        <fullName evidence="4">rhomboid protease</fullName>
        <ecNumber evidence="4">3.4.21.105</ecNumber>
    </recommendedName>
</protein>
<dbReference type="AlphaFoldDB" id="A0A6P3XT59"/>
<evidence type="ECO:0000256" key="8">
    <source>
        <dbReference type="ARBA" id="ARBA00023136"/>
    </source>
</evidence>
<organism evidence="11 12">
    <name type="scientific">Dinoponera quadriceps</name>
    <name type="common">South American ant</name>
    <dbReference type="NCBI Taxonomy" id="609295"/>
    <lineage>
        <taxon>Eukaryota</taxon>
        <taxon>Metazoa</taxon>
        <taxon>Ecdysozoa</taxon>
        <taxon>Arthropoda</taxon>
        <taxon>Hexapoda</taxon>
        <taxon>Insecta</taxon>
        <taxon>Pterygota</taxon>
        <taxon>Neoptera</taxon>
        <taxon>Endopterygota</taxon>
        <taxon>Hymenoptera</taxon>
        <taxon>Apocrita</taxon>
        <taxon>Aculeata</taxon>
        <taxon>Formicoidea</taxon>
        <taxon>Formicidae</taxon>
        <taxon>Ponerinae</taxon>
        <taxon>Ponerini</taxon>
        <taxon>Dinoponera</taxon>
    </lineage>
</organism>
<evidence type="ECO:0000313" key="11">
    <source>
        <dbReference type="Proteomes" id="UP000515204"/>
    </source>
</evidence>
<dbReference type="PANTHER" id="PTHR43731:SF14">
    <property type="entry name" value="PRESENILIN-ASSOCIATED RHOMBOID-LIKE PROTEIN, MITOCHONDRIAL"/>
    <property type="match status" value="1"/>
</dbReference>
<evidence type="ECO:0000256" key="7">
    <source>
        <dbReference type="ARBA" id="ARBA00022989"/>
    </source>
</evidence>
<keyword evidence="11" id="KW-1185">Reference proteome</keyword>
<keyword evidence="7 9" id="KW-1133">Transmembrane helix</keyword>
<dbReference type="InterPro" id="IPR022764">
    <property type="entry name" value="Peptidase_S54_rhomboid_dom"/>
</dbReference>
<evidence type="ECO:0000313" key="12">
    <source>
        <dbReference type="RefSeq" id="XP_014481239.1"/>
    </source>
</evidence>
<dbReference type="Proteomes" id="UP000515204">
    <property type="component" value="Unplaced"/>
</dbReference>
<dbReference type="InterPro" id="IPR035952">
    <property type="entry name" value="Rhomboid-like_sf"/>
</dbReference>
<evidence type="ECO:0000259" key="10">
    <source>
        <dbReference type="Pfam" id="PF01694"/>
    </source>
</evidence>
<keyword evidence="8 9" id="KW-0472">Membrane</keyword>
<evidence type="ECO:0000256" key="5">
    <source>
        <dbReference type="ARBA" id="ARBA00022692"/>
    </source>
</evidence>
<gene>
    <name evidence="12" type="primary">LOC106747827</name>
</gene>
<dbReference type="GeneID" id="106747827"/>
<dbReference type="PANTHER" id="PTHR43731">
    <property type="entry name" value="RHOMBOID PROTEASE"/>
    <property type="match status" value="1"/>
</dbReference>
<feature type="transmembrane region" description="Helical" evidence="9">
    <location>
        <begin position="229"/>
        <end position="247"/>
    </location>
</feature>
<dbReference type="Pfam" id="PF01694">
    <property type="entry name" value="Rhomboid"/>
    <property type="match status" value="1"/>
</dbReference>
<dbReference type="RefSeq" id="XP_014481239.1">
    <property type="nucleotide sequence ID" value="XM_014625753.1"/>
</dbReference>
<dbReference type="SUPFAM" id="SSF144091">
    <property type="entry name" value="Rhomboid-like"/>
    <property type="match status" value="1"/>
</dbReference>
<evidence type="ECO:0000256" key="1">
    <source>
        <dbReference type="ARBA" id="ARBA00000156"/>
    </source>
</evidence>
<comment type="subcellular location">
    <subcellularLocation>
        <location evidence="2">Membrane</location>
        <topology evidence="2">Multi-pass membrane protein</topology>
    </subcellularLocation>
</comment>
<accession>A0A6P3XT59</accession>
<dbReference type="KEGG" id="dqu:106747827"/>
<feature type="transmembrane region" description="Helical" evidence="9">
    <location>
        <begin position="253"/>
        <end position="272"/>
    </location>
</feature>
<dbReference type="GO" id="GO:0004252">
    <property type="term" value="F:serine-type endopeptidase activity"/>
    <property type="evidence" value="ECO:0007669"/>
    <property type="project" value="InterPro"/>
</dbReference>
<dbReference type="OrthoDB" id="10260614at2759"/>
<comment type="similarity">
    <text evidence="3">Belongs to the peptidase S54 family.</text>
</comment>
<feature type="transmembrane region" description="Helical" evidence="9">
    <location>
        <begin position="284"/>
        <end position="311"/>
    </location>
</feature>
<sequence length="358" mass="40462">MPKKDRTAAFAVESAATANSNSMAAGTLLHLSCTGNKCLFATARYCKPQLQVSQYRQIRNLRRLKLPFLKSEIPVSNVKIGIGPSKLWMHLGFATAFSGASIVGAAIWEYEHIRQGTYKILNHYNNQFRINRTGWRGKVEKWWKTLSDGEKVFVPILFLNTVVFLAWRVPALQKTMVRYFSANPGSSVSCWPMIFSAFSHHNIFHLAVNMYVLHNFSTLAGQFLGKEQFVALYLSSGVISSFAAYLYKTIYKIPFMSLGASGAIMGILGCLLSEYPDVKLRIVFLPMFEFTAGAGLTALMLIDLTGCLLRWKYFDHAAHLGGALFGIFWQVWGIKNIWQKRDSILAWWREFREPPGSE</sequence>
<feature type="transmembrane region" description="Helical" evidence="9">
    <location>
        <begin position="87"/>
        <end position="108"/>
    </location>
</feature>
<evidence type="ECO:0000256" key="9">
    <source>
        <dbReference type="SAM" id="Phobius"/>
    </source>
</evidence>